<dbReference type="EMBL" id="QKXC01000128">
    <property type="protein sequence ID" value="RBR18141.1"/>
    <property type="molecule type" value="Genomic_DNA"/>
</dbReference>
<feature type="region of interest" description="Disordered" evidence="1">
    <location>
        <begin position="321"/>
        <end position="362"/>
    </location>
</feature>
<gene>
    <name evidence="2" type="ORF">FIESC28_06207</name>
</gene>
<feature type="compositionally biased region" description="Acidic residues" evidence="1">
    <location>
        <begin position="174"/>
        <end position="194"/>
    </location>
</feature>
<protein>
    <submittedName>
        <fullName evidence="2">Uncharacterized protein</fullName>
    </submittedName>
</protein>
<feature type="compositionally biased region" description="Basic residues" evidence="1">
    <location>
        <begin position="98"/>
        <end position="114"/>
    </location>
</feature>
<dbReference type="OrthoDB" id="5103810at2759"/>
<dbReference type="Proteomes" id="UP000253153">
    <property type="component" value="Unassembled WGS sequence"/>
</dbReference>
<evidence type="ECO:0000313" key="2">
    <source>
        <dbReference type="EMBL" id="RBR18141.1"/>
    </source>
</evidence>
<keyword evidence="3" id="KW-1185">Reference proteome</keyword>
<proteinExistence type="predicted"/>
<evidence type="ECO:0000256" key="1">
    <source>
        <dbReference type="SAM" id="MobiDB-lite"/>
    </source>
</evidence>
<reference evidence="2 3" key="1">
    <citation type="submission" date="2018-06" db="EMBL/GenBank/DDBJ databases">
        <title>Fusarium incarnatum-equiseti species complex species 28.</title>
        <authorList>
            <person name="Gardiner D.M."/>
        </authorList>
    </citation>
    <scope>NUCLEOTIDE SEQUENCE [LARGE SCALE GENOMIC DNA]</scope>
    <source>
        <strain evidence="2 3">FIESC_28</strain>
    </source>
</reference>
<organism evidence="2 3">
    <name type="scientific">Fusarium coffeatum</name>
    <dbReference type="NCBI Taxonomy" id="231269"/>
    <lineage>
        <taxon>Eukaryota</taxon>
        <taxon>Fungi</taxon>
        <taxon>Dikarya</taxon>
        <taxon>Ascomycota</taxon>
        <taxon>Pezizomycotina</taxon>
        <taxon>Sordariomycetes</taxon>
        <taxon>Hypocreomycetidae</taxon>
        <taxon>Hypocreales</taxon>
        <taxon>Nectriaceae</taxon>
        <taxon>Fusarium</taxon>
        <taxon>Fusarium incarnatum-equiseti species complex</taxon>
    </lineage>
</organism>
<sequence>MPRIITYTCLGCRATIDNPARNDPANWRYDPATGETMVDIESFEFRCAQCNGGQAEFFYHPEEQQLMSQGAIPAPNGPHGANAHQRQPGAGRPERRESRRNRHREGRHGHHRAHGQGQAPGFQARLQAMVPPGMLPQALAPQGRPHHGQSHRGHAHHGHGHGHAHGHYHHHHEDDDDDDYDSDLFGSDGDDEHEPDCMNHPNNRHRQPNHNHGQMRQAGPPGGHGRVPNANPMQNPGRRLGHGQPGGYAQPGAFGMPAQAPPAGMGRPGPQAAPPQARPDVQRMLDTYTGRAQGPPGSVELPPPGMYTIRADGRIIDDEGYPMPAGFNPPPGMVAQPGAAGQGPARAQAPPAYNPDPYGYDY</sequence>
<feature type="compositionally biased region" description="Low complexity" evidence="1">
    <location>
        <begin position="333"/>
        <end position="351"/>
    </location>
</feature>
<name>A0A366RLY7_9HYPO</name>
<comment type="caution">
    <text evidence="2">The sequence shown here is derived from an EMBL/GenBank/DDBJ whole genome shotgun (WGS) entry which is preliminary data.</text>
</comment>
<evidence type="ECO:0000313" key="3">
    <source>
        <dbReference type="Proteomes" id="UP000253153"/>
    </source>
</evidence>
<feature type="region of interest" description="Disordered" evidence="1">
    <location>
        <begin position="69"/>
        <end position="119"/>
    </location>
</feature>
<feature type="region of interest" description="Disordered" evidence="1">
    <location>
        <begin position="134"/>
        <end position="252"/>
    </location>
</feature>
<accession>A0A366RLY7</accession>
<feature type="compositionally biased region" description="Basic residues" evidence="1">
    <location>
        <begin position="144"/>
        <end position="170"/>
    </location>
</feature>
<dbReference type="AlphaFoldDB" id="A0A366RLY7"/>
<dbReference type="RefSeq" id="XP_031015597.1">
    <property type="nucleotide sequence ID" value="XM_031160351.1"/>
</dbReference>
<dbReference type="GeneID" id="41995647"/>